<accession>A0A8D2J8T4</accession>
<proteinExistence type="predicted"/>
<dbReference type="PANTHER" id="PTHR11289:SF0">
    <property type="entry name" value="BREAST CANCER TYPE 2 SUSCEPTIBILITY PROTEIN"/>
    <property type="match status" value="1"/>
</dbReference>
<keyword evidence="3" id="KW-0234">DNA repair</keyword>
<reference evidence="4" key="1">
    <citation type="submission" date="2025-08" db="UniProtKB">
        <authorList>
            <consortium name="Ensembl"/>
        </authorList>
    </citation>
    <scope>IDENTIFICATION</scope>
</reference>
<keyword evidence="1" id="KW-0677">Repeat</keyword>
<name>A0A8D2J8T4_VARKO</name>
<dbReference type="PROSITE" id="PS50138">
    <property type="entry name" value="BRCA2_REPEAT"/>
    <property type="match status" value="2"/>
</dbReference>
<evidence type="ECO:0000313" key="5">
    <source>
        <dbReference type="Proteomes" id="UP000694545"/>
    </source>
</evidence>
<dbReference type="Pfam" id="PF00634">
    <property type="entry name" value="BRCA2"/>
    <property type="match status" value="2"/>
</dbReference>
<evidence type="ECO:0000256" key="3">
    <source>
        <dbReference type="ARBA" id="ARBA00023204"/>
    </source>
</evidence>
<evidence type="ECO:0000256" key="1">
    <source>
        <dbReference type="ARBA" id="ARBA00022737"/>
    </source>
</evidence>
<dbReference type="InterPro" id="IPR002093">
    <property type="entry name" value="BRCA2_repeat"/>
</dbReference>
<dbReference type="InterPro" id="IPR015525">
    <property type="entry name" value="BRCA2"/>
</dbReference>
<dbReference type="OMA" id="GRYLLFE"/>
<dbReference type="GO" id="GO:0000724">
    <property type="term" value="P:double-strand break repair via homologous recombination"/>
    <property type="evidence" value="ECO:0007669"/>
    <property type="project" value="InterPro"/>
</dbReference>
<evidence type="ECO:0000256" key="2">
    <source>
        <dbReference type="ARBA" id="ARBA00022763"/>
    </source>
</evidence>
<keyword evidence="5" id="KW-1185">Reference proteome</keyword>
<sequence length="363" mass="40064">MGSSSALHFSRVKESCEDDQALKCTGSMSLNTVPESNCQMNNKAERQTSDMLNCIKSDFATGNCGLFCTASGKPVQLSEESLKKARLLFSEIENELPGHQSHVSDCAVSSVKNKATPVENKPVLSQEKRFLKNEVNSNIPYGFSTASGKQVHISQKALQSVTGLLKEFDVNSDGFSVDQPGQGHSSPIKAPATEATVTADTTSDFKPPAKCHVLYLNTKNPNEKKASKNSLNVNIPTHVPHTEKYKQLVELEKNYATNFNTVTKGNLDSHCSVYTQIPEKYLEIEASESAKAFMKDNDLTNSEVQKDKKESLLSSERSCDFLSCARTGKRCIEGKNVFGRYLLFEPDSMNDVFIKIIMKYSLN</sequence>
<organism evidence="4 5">
    <name type="scientific">Varanus komodoensis</name>
    <name type="common">Komodo dragon</name>
    <dbReference type="NCBI Taxonomy" id="61221"/>
    <lineage>
        <taxon>Eukaryota</taxon>
        <taxon>Metazoa</taxon>
        <taxon>Chordata</taxon>
        <taxon>Craniata</taxon>
        <taxon>Vertebrata</taxon>
        <taxon>Euteleostomi</taxon>
        <taxon>Lepidosauria</taxon>
        <taxon>Squamata</taxon>
        <taxon>Bifurcata</taxon>
        <taxon>Unidentata</taxon>
        <taxon>Episquamata</taxon>
        <taxon>Toxicofera</taxon>
        <taxon>Anguimorpha</taxon>
        <taxon>Paleoanguimorpha</taxon>
        <taxon>Varanoidea</taxon>
        <taxon>Varanidae</taxon>
        <taxon>Varanus</taxon>
    </lineage>
</organism>
<dbReference type="Proteomes" id="UP000694545">
    <property type="component" value="Unplaced"/>
</dbReference>
<reference evidence="4" key="2">
    <citation type="submission" date="2025-09" db="UniProtKB">
        <authorList>
            <consortium name="Ensembl"/>
        </authorList>
    </citation>
    <scope>IDENTIFICATION</scope>
</reference>
<dbReference type="GO" id="GO:0005634">
    <property type="term" value="C:nucleus"/>
    <property type="evidence" value="ECO:0007669"/>
    <property type="project" value="TreeGrafter"/>
</dbReference>
<dbReference type="PANTHER" id="PTHR11289">
    <property type="entry name" value="BREAST CANCER TYPE 2 SUSCEPTIBILITY PROTEIN BRCA2"/>
    <property type="match status" value="1"/>
</dbReference>
<dbReference type="AlphaFoldDB" id="A0A8D2J8T4"/>
<protein>
    <submittedName>
        <fullName evidence="4">Uncharacterized protein</fullName>
    </submittedName>
</protein>
<dbReference type="Ensembl" id="ENSVKKT00000008542.1">
    <property type="protein sequence ID" value="ENSVKKP00000008326.1"/>
    <property type="gene ID" value="ENSVKKG00000005930.1"/>
</dbReference>
<keyword evidence="2" id="KW-0227">DNA damage</keyword>
<evidence type="ECO:0000313" key="4">
    <source>
        <dbReference type="Ensembl" id="ENSVKKP00000008326.1"/>
    </source>
</evidence>
<dbReference type="GO" id="GO:0006355">
    <property type="term" value="P:regulation of DNA-templated transcription"/>
    <property type="evidence" value="ECO:0007669"/>
    <property type="project" value="TreeGrafter"/>
</dbReference>